<keyword evidence="5" id="KW-1185">Reference proteome</keyword>
<keyword evidence="4" id="KW-0238">DNA-binding</keyword>
<dbReference type="PROSITE" id="PS50930">
    <property type="entry name" value="HTH_LYTTR"/>
    <property type="match status" value="1"/>
</dbReference>
<dbReference type="PANTHER" id="PTHR37299">
    <property type="entry name" value="TRANSCRIPTIONAL REGULATOR-RELATED"/>
    <property type="match status" value="1"/>
</dbReference>
<feature type="domain" description="HTH LytTR-type" evidence="3">
    <location>
        <begin position="143"/>
        <end position="246"/>
    </location>
</feature>
<dbReference type="PROSITE" id="PS50110">
    <property type="entry name" value="RESPONSE_REGULATORY"/>
    <property type="match status" value="1"/>
</dbReference>
<evidence type="ECO:0000313" key="4">
    <source>
        <dbReference type="EMBL" id="MET7000744.1"/>
    </source>
</evidence>
<dbReference type="EMBL" id="JBEXAC010000002">
    <property type="protein sequence ID" value="MET7000744.1"/>
    <property type="molecule type" value="Genomic_DNA"/>
</dbReference>
<dbReference type="Gene3D" id="3.40.50.2300">
    <property type="match status" value="1"/>
</dbReference>
<dbReference type="InterPro" id="IPR001789">
    <property type="entry name" value="Sig_transdc_resp-reg_receiver"/>
</dbReference>
<evidence type="ECO:0000259" key="3">
    <source>
        <dbReference type="PROSITE" id="PS50930"/>
    </source>
</evidence>
<dbReference type="SUPFAM" id="SSF52172">
    <property type="entry name" value="CheY-like"/>
    <property type="match status" value="1"/>
</dbReference>
<keyword evidence="1" id="KW-0597">Phosphoprotein</keyword>
<dbReference type="SMART" id="SM00448">
    <property type="entry name" value="REC"/>
    <property type="match status" value="1"/>
</dbReference>
<dbReference type="Proteomes" id="UP001549749">
    <property type="component" value="Unassembled WGS sequence"/>
</dbReference>
<evidence type="ECO:0000313" key="5">
    <source>
        <dbReference type="Proteomes" id="UP001549749"/>
    </source>
</evidence>
<sequence length="248" mass="28798">MLTAVIIDDEQKGRIALREKLHDYCPEVQLSGEAADGETGMKLIKDLKPQIVFLDIEMPRMGGFEMLNQLQDKRFHLIFTTAYDQYAIKAIKYAAFDYLLKPVDIEELRSAIERVKKEAQEPTEKKLEILQQNLLSRYHLSKIAIPSMDGLLFFNTADIIHLEAQSNYTFIHFVNHPPFLASRTLKDFEELLPALTFFRTHHSHIINLNYIKRYIRGDGGQIEMQNGNYVTVARRKKEEFLKAFGYIS</sequence>
<comment type="caution">
    <text evidence="4">The sequence shown here is derived from an EMBL/GenBank/DDBJ whole genome shotgun (WGS) entry which is preliminary data.</text>
</comment>
<dbReference type="InterPro" id="IPR007492">
    <property type="entry name" value="LytTR_DNA-bd_dom"/>
</dbReference>
<dbReference type="Pfam" id="PF00072">
    <property type="entry name" value="Response_reg"/>
    <property type="match status" value="1"/>
</dbReference>
<gene>
    <name evidence="4" type="ORF">ABR189_25395</name>
</gene>
<name>A0ABV2TF64_9BACT</name>
<organism evidence="4 5">
    <name type="scientific">Chitinophaga defluvii</name>
    <dbReference type="NCBI Taxonomy" id="3163343"/>
    <lineage>
        <taxon>Bacteria</taxon>
        <taxon>Pseudomonadati</taxon>
        <taxon>Bacteroidota</taxon>
        <taxon>Chitinophagia</taxon>
        <taxon>Chitinophagales</taxon>
        <taxon>Chitinophagaceae</taxon>
        <taxon>Chitinophaga</taxon>
    </lineage>
</organism>
<feature type="modified residue" description="4-aspartylphosphate" evidence="1">
    <location>
        <position position="55"/>
    </location>
</feature>
<dbReference type="InterPro" id="IPR011006">
    <property type="entry name" value="CheY-like_superfamily"/>
</dbReference>
<evidence type="ECO:0000259" key="2">
    <source>
        <dbReference type="PROSITE" id="PS50110"/>
    </source>
</evidence>
<reference evidence="4 5" key="1">
    <citation type="submission" date="2024-06" db="EMBL/GenBank/DDBJ databases">
        <title>Chitinophaga defluvii sp. nov., isolated from municipal sewage.</title>
        <authorList>
            <person name="Zhang L."/>
        </authorList>
    </citation>
    <scope>NUCLEOTIDE SEQUENCE [LARGE SCALE GENOMIC DNA]</scope>
    <source>
        <strain evidence="4 5">H8</strain>
    </source>
</reference>
<dbReference type="InterPro" id="IPR046947">
    <property type="entry name" value="LytR-like"/>
</dbReference>
<accession>A0ABV2TF64</accession>
<dbReference type="RefSeq" id="WP_354663297.1">
    <property type="nucleotide sequence ID" value="NZ_JBEXAC010000002.1"/>
</dbReference>
<evidence type="ECO:0000256" key="1">
    <source>
        <dbReference type="PROSITE-ProRule" id="PRU00169"/>
    </source>
</evidence>
<dbReference type="Gene3D" id="2.40.50.1020">
    <property type="entry name" value="LytTr DNA-binding domain"/>
    <property type="match status" value="1"/>
</dbReference>
<dbReference type="SMART" id="SM00850">
    <property type="entry name" value="LytTR"/>
    <property type="match status" value="1"/>
</dbReference>
<protein>
    <submittedName>
        <fullName evidence="4">LytTR family DNA-binding domain-containing protein</fullName>
    </submittedName>
</protein>
<dbReference type="PANTHER" id="PTHR37299:SF1">
    <property type="entry name" value="STAGE 0 SPORULATION PROTEIN A HOMOLOG"/>
    <property type="match status" value="1"/>
</dbReference>
<proteinExistence type="predicted"/>
<feature type="domain" description="Response regulatory" evidence="2">
    <location>
        <begin position="3"/>
        <end position="116"/>
    </location>
</feature>
<dbReference type="GO" id="GO:0003677">
    <property type="term" value="F:DNA binding"/>
    <property type="evidence" value="ECO:0007669"/>
    <property type="project" value="UniProtKB-KW"/>
</dbReference>
<dbReference type="Pfam" id="PF04397">
    <property type="entry name" value="LytTR"/>
    <property type="match status" value="1"/>
</dbReference>